<dbReference type="EMBL" id="AP027452">
    <property type="protein sequence ID" value="BDY29701.1"/>
    <property type="molecule type" value="Genomic_DNA"/>
</dbReference>
<evidence type="ECO:0000313" key="1">
    <source>
        <dbReference type="EMBL" id="BDY29701.1"/>
    </source>
</evidence>
<dbReference type="PANTHER" id="PTHR31299">
    <property type="entry name" value="ESTERASE, PUTATIVE (AFU_ORTHOLOGUE AFUA_1G05850)-RELATED"/>
    <property type="match status" value="1"/>
</dbReference>
<dbReference type="InterPro" id="IPR007815">
    <property type="entry name" value="Emycin_Estase"/>
</dbReference>
<dbReference type="Pfam" id="PF05139">
    <property type="entry name" value="Erythro_esteras"/>
    <property type="match status" value="1"/>
</dbReference>
<dbReference type="GO" id="GO:0046677">
    <property type="term" value="P:response to antibiotic"/>
    <property type="evidence" value="ECO:0007669"/>
    <property type="project" value="InterPro"/>
</dbReference>
<proteinExistence type="predicted"/>
<evidence type="ECO:0000313" key="2">
    <source>
        <dbReference type="Proteomes" id="UP001241092"/>
    </source>
</evidence>
<evidence type="ECO:0008006" key="3">
    <source>
        <dbReference type="Google" id="ProtNLM"/>
    </source>
</evidence>
<dbReference type="CDD" id="cd14728">
    <property type="entry name" value="Ere-like"/>
    <property type="match status" value="1"/>
</dbReference>
<gene>
    <name evidence="1" type="ORF">hbim_03641</name>
</gene>
<dbReference type="InterPro" id="IPR052036">
    <property type="entry name" value="Hydrolase/PRTase-associated"/>
</dbReference>
<dbReference type="Gene3D" id="3.30.1870.10">
    <property type="entry name" value="EreA-like, domain 2"/>
    <property type="match status" value="1"/>
</dbReference>
<name>A0AAI8TVP2_MYCME</name>
<protein>
    <recommendedName>
        <fullName evidence="3">Erythromycin esterase family protein</fullName>
    </recommendedName>
</protein>
<dbReference type="SUPFAM" id="SSF159501">
    <property type="entry name" value="EreA/ChaN-like"/>
    <property type="match status" value="1"/>
</dbReference>
<organism evidence="1 2">
    <name type="scientific">Mycolicibacterium mageritense</name>
    <name type="common">Mycobacterium mageritense</name>
    <dbReference type="NCBI Taxonomy" id="53462"/>
    <lineage>
        <taxon>Bacteria</taxon>
        <taxon>Bacillati</taxon>
        <taxon>Actinomycetota</taxon>
        <taxon>Actinomycetes</taxon>
        <taxon>Mycobacteriales</taxon>
        <taxon>Mycobacteriaceae</taxon>
        <taxon>Mycolicibacterium</taxon>
    </lineage>
</organism>
<sequence length="373" mass="41151">MTQDIRNFLPCDLLAIGEPTHGEPAFARTRNELFAQLAGQGFRSIALETDRVAALAVDDYVRHGAGTLDAVMRVGFSHGLGNVMANRELITWMREYNEYRSPEEQLAFHGFDTPTEMTSAPSPRRYLEHVRDYLGVDIDILAFAGADDRWSRAEAVMDPAASPGATADAEKLRLFADDMEMALYTRAPELVAATSADAWHCAEIHLSAGVGLLRYHRESARQIDQQARMRRMLATRDALMAQNLLAIRHTEIGRGPTLAFAHNHHLRRNESRWKLADLDLAWFSAGSIVGALLGAHYVVVVGSLGRSEALGLAEPATDSYEGILQRRFPIWGLTSGDTVGPARLRRDVAPEQGYFPLDHDTVATADGILHINA</sequence>
<reference evidence="1" key="1">
    <citation type="submission" date="2023-03" db="EMBL/GenBank/DDBJ databases">
        <title>Draft genome sequence of a Mycolicibacterium mageritense strain H4_3_1 isolated from a hybrid biological-inorganic system reactor.</title>
        <authorList>
            <person name="Feng X."/>
            <person name="Kazama D."/>
            <person name="Sato K."/>
            <person name="Kobayashi H."/>
        </authorList>
    </citation>
    <scope>NUCLEOTIDE SEQUENCE</scope>
    <source>
        <strain evidence="1">H4_3_1</strain>
    </source>
</reference>
<dbReference type="RefSeq" id="WP_286216348.1">
    <property type="nucleotide sequence ID" value="NZ_AP027452.1"/>
</dbReference>
<dbReference type="AlphaFoldDB" id="A0AAI8TVP2"/>
<accession>A0AAI8TVP2</accession>
<dbReference type="PANTHER" id="PTHR31299:SF0">
    <property type="entry name" value="ESTERASE, PUTATIVE (AFU_ORTHOLOGUE AFUA_1G05850)-RELATED"/>
    <property type="match status" value="1"/>
</dbReference>
<dbReference type="Proteomes" id="UP001241092">
    <property type="component" value="Chromosome"/>
</dbReference>